<feature type="compositionally biased region" description="Low complexity" evidence="1">
    <location>
        <begin position="385"/>
        <end position="396"/>
    </location>
</feature>
<feature type="compositionally biased region" description="Polar residues" evidence="1">
    <location>
        <begin position="207"/>
        <end position="227"/>
    </location>
</feature>
<feature type="compositionally biased region" description="Basic and acidic residues" evidence="1">
    <location>
        <begin position="443"/>
        <end position="466"/>
    </location>
</feature>
<protein>
    <recommendedName>
        <fullName evidence="4">TeaA receptor TeaR</fullName>
    </recommendedName>
</protein>
<dbReference type="RefSeq" id="XP_030982482.1">
    <property type="nucleotide sequence ID" value="XM_031125870.1"/>
</dbReference>
<reference evidence="3" key="2">
    <citation type="submission" date="2019-10" db="EMBL/GenBank/DDBJ databases">
        <authorList>
            <consortium name="NCBI Genome Project"/>
        </authorList>
    </citation>
    <scope>NUCLEOTIDE SEQUENCE</scope>
    <source>
        <strain evidence="3">NI907</strain>
    </source>
</reference>
<evidence type="ECO:0000313" key="3">
    <source>
        <dbReference type="RefSeq" id="XP_030982482.1"/>
    </source>
</evidence>
<feature type="region of interest" description="Disordered" evidence="1">
    <location>
        <begin position="1"/>
        <end position="29"/>
    </location>
</feature>
<evidence type="ECO:0000313" key="2">
    <source>
        <dbReference type="Proteomes" id="UP000515153"/>
    </source>
</evidence>
<feature type="compositionally biased region" description="Polar residues" evidence="1">
    <location>
        <begin position="56"/>
        <end position="85"/>
    </location>
</feature>
<reference evidence="2 3" key="1">
    <citation type="journal article" date="2019" name="Mol. Biol. Evol.">
        <title>Blast fungal genomes show frequent chromosomal changes, gene gains and losses, and effector gene turnover.</title>
        <authorList>
            <person name="Gomez Luciano L.B."/>
            <person name="Jason Tsai I."/>
            <person name="Chuma I."/>
            <person name="Tosa Y."/>
            <person name="Chen Y.H."/>
            <person name="Li J.Y."/>
            <person name="Li M.Y."/>
            <person name="Jade Lu M.Y."/>
            <person name="Nakayashiki H."/>
            <person name="Li W.H."/>
        </authorList>
    </citation>
    <scope>NUCLEOTIDE SEQUENCE [LARGE SCALE GENOMIC DNA]</scope>
    <source>
        <strain evidence="2 3">NI907</strain>
    </source>
</reference>
<evidence type="ECO:0008006" key="4">
    <source>
        <dbReference type="Google" id="ProtNLM"/>
    </source>
</evidence>
<organism evidence="2 3">
    <name type="scientific">Pyricularia grisea</name>
    <name type="common">Crabgrass-specific blast fungus</name>
    <name type="synonym">Magnaporthe grisea</name>
    <dbReference type="NCBI Taxonomy" id="148305"/>
    <lineage>
        <taxon>Eukaryota</taxon>
        <taxon>Fungi</taxon>
        <taxon>Dikarya</taxon>
        <taxon>Ascomycota</taxon>
        <taxon>Pezizomycotina</taxon>
        <taxon>Sordariomycetes</taxon>
        <taxon>Sordariomycetidae</taxon>
        <taxon>Magnaporthales</taxon>
        <taxon>Pyriculariaceae</taxon>
        <taxon>Pyricularia</taxon>
    </lineage>
</organism>
<feature type="compositionally biased region" description="Basic and acidic residues" evidence="1">
    <location>
        <begin position="290"/>
        <end position="304"/>
    </location>
</feature>
<reference evidence="3" key="3">
    <citation type="submission" date="2025-08" db="UniProtKB">
        <authorList>
            <consortium name="RefSeq"/>
        </authorList>
    </citation>
    <scope>IDENTIFICATION</scope>
    <source>
        <strain evidence="3">NI907</strain>
    </source>
</reference>
<accession>A0A6P8B5M2</accession>
<feature type="region of interest" description="Disordered" evidence="1">
    <location>
        <begin position="267"/>
        <end position="576"/>
    </location>
</feature>
<gene>
    <name evidence="3" type="ORF">PgNI_05839</name>
</gene>
<proteinExistence type="predicted"/>
<keyword evidence="2" id="KW-1185">Reference proteome</keyword>
<dbReference type="AlphaFoldDB" id="A0A6P8B5M2"/>
<sequence length="583" mass="62495">MAAAAMSTVASSALTPPSSSHGVVHGSNKLSTNGYHDTWDDFSGGDDENLMALKKTPTTNSNHASINSQTRSPLMSQNGNSNPYSSHAPISRKISREVGFGVDSTYGSEMQGGTAYRPYGGGTGAVSPSESIGEISGGHKNGKRSNVDYGSSSDGSAGTDEASKWIHRDKLARIESEELQAAGIILPAPSRNRSRSRSRPRVHANGGSRTRSESTNGATRSRKNSNLVGGRDAHGETKAQQIEVPSWDLRLPEEVADEMESNYWTSAPVSKGASKIPVAKVSPAPIPVDYIERESPAARRRESSPADEMESIKMPRTRARSSSASTKLEPSPSPAVTPGQKQTKRAATDTSPKKPAGARKTSGPAKATGANGRPKTRGGTRKDSSSSSTATRPTTRSGDRELTPSSPMNKQPEGDPPWMISAYKPDPRLPPDQQLLPTVAKRLQQEKWEREGKFGSVYDKEFRPLSDDGLLSPPDRNSQLLQPPPNDEANEKQTDETQAPDWPLKTEALKSPSIRHNSLRQQRTGSYSTIPKVQEPPISPIPGSRGNAAPGLPSPLQQTPAAPAQEKEDKKKRDSGCMCCIVM</sequence>
<feature type="region of interest" description="Disordered" evidence="1">
    <location>
        <begin position="185"/>
        <end position="245"/>
    </location>
</feature>
<name>A0A6P8B5M2_PYRGI</name>
<dbReference type="Proteomes" id="UP000515153">
    <property type="component" value="Chromosome I"/>
</dbReference>
<feature type="compositionally biased region" description="Low complexity" evidence="1">
    <location>
        <begin position="1"/>
        <end position="13"/>
    </location>
</feature>
<feature type="region of interest" description="Disordered" evidence="1">
    <location>
        <begin position="105"/>
        <end position="162"/>
    </location>
</feature>
<feature type="compositionally biased region" description="Polar residues" evidence="1">
    <location>
        <begin position="514"/>
        <end position="531"/>
    </location>
</feature>
<feature type="compositionally biased region" description="Basic residues" evidence="1">
    <location>
        <begin position="192"/>
        <end position="202"/>
    </location>
</feature>
<feature type="region of interest" description="Disordered" evidence="1">
    <location>
        <begin position="53"/>
        <end position="90"/>
    </location>
</feature>
<evidence type="ECO:0000256" key="1">
    <source>
        <dbReference type="SAM" id="MobiDB-lite"/>
    </source>
</evidence>
<dbReference type="KEGG" id="pgri:PgNI_05839"/>
<feature type="compositionally biased region" description="Basic and acidic residues" evidence="1">
    <location>
        <begin position="565"/>
        <end position="575"/>
    </location>
</feature>
<dbReference type="GeneID" id="41960779"/>